<dbReference type="SUPFAM" id="SSF88723">
    <property type="entry name" value="PIN domain-like"/>
    <property type="match status" value="1"/>
</dbReference>
<sequence length="135" mass="15221">MRIVLDTNVLIASLISRGKCYALVENSLKVHEIISSKFILDELAEKLQKKFKYKTEDINEALSIFCSKMEIVIPSPLEQQVCRDIDDDWILATALAGKAQCIVTGDKDLLAIARFENIDIIAPVDFQAYEESSRI</sequence>
<feature type="domain" description="PIN" evidence="1">
    <location>
        <begin position="1"/>
        <end position="111"/>
    </location>
</feature>
<evidence type="ECO:0000259" key="1">
    <source>
        <dbReference type="SMART" id="SM00670"/>
    </source>
</evidence>
<evidence type="ECO:0000313" key="3">
    <source>
        <dbReference type="Proteomes" id="UP000618445"/>
    </source>
</evidence>
<dbReference type="InterPro" id="IPR002716">
    <property type="entry name" value="PIN_dom"/>
</dbReference>
<dbReference type="Proteomes" id="UP000618445">
    <property type="component" value="Unassembled WGS sequence"/>
</dbReference>
<dbReference type="PANTHER" id="PTHR34610">
    <property type="entry name" value="SSL7007 PROTEIN"/>
    <property type="match status" value="1"/>
</dbReference>
<organism evidence="2 3">
    <name type="scientific">Phormidium tenue FACHB-1050</name>
    <dbReference type="NCBI Taxonomy" id="2692857"/>
    <lineage>
        <taxon>Bacteria</taxon>
        <taxon>Bacillati</taxon>
        <taxon>Cyanobacteriota</taxon>
        <taxon>Cyanophyceae</taxon>
        <taxon>Oscillatoriophycideae</taxon>
        <taxon>Oscillatoriales</taxon>
        <taxon>Oscillatoriaceae</taxon>
        <taxon>Phormidium</taxon>
    </lineage>
</organism>
<dbReference type="PANTHER" id="PTHR34610:SF3">
    <property type="entry name" value="SSL7007 PROTEIN"/>
    <property type="match status" value="1"/>
</dbReference>
<gene>
    <name evidence="2" type="ORF">H6G05_08125</name>
</gene>
<dbReference type="SMART" id="SM00670">
    <property type="entry name" value="PINc"/>
    <property type="match status" value="1"/>
</dbReference>
<dbReference type="InterPro" id="IPR029060">
    <property type="entry name" value="PIN-like_dom_sf"/>
</dbReference>
<accession>A0ABR8C7R2</accession>
<protein>
    <submittedName>
        <fullName evidence="2">Toxin-antitoxin system toxin component, PIN family</fullName>
    </submittedName>
</protein>
<dbReference type="NCBIfam" id="TIGR00305">
    <property type="entry name" value="putative toxin-antitoxin system toxin component, PIN family"/>
    <property type="match status" value="1"/>
</dbReference>
<dbReference type="Pfam" id="PF13470">
    <property type="entry name" value="PIN_3"/>
    <property type="match status" value="1"/>
</dbReference>
<reference evidence="2 3" key="1">
    <citation type="journal article" date="2020" name="ISME J.">
        <title>Comparative genomics reveals insights into cyanobacterial evolution and habitat adaptation.</title>
        <authorList>
            <person name="Chen M.Y."/>
            <person name="Teng W.K."/>
            <person name="Zhao L."/>
            <person name="Hu C.X."/>
            <person name="Zhou Y.K."/>
            <person name="Han B.P."/>
            <person name="Song L.R."/>
            <person name="Shu W.S."/>
        </authorList>
    </citation>
    <scope>NUCLEOTIDE SEQUENCE [LARGE SCALE GENOMIC DNA]</scope>
    <source>
        <strain evidence="2 3">FACHB-1050</strain>
    </source>
</reference>
<dbReference type="InterPro" id="IPR002850">
    <property type="entry name" value="PIN_toxin-like"/>
</dbReference>
<dbReference type="RefSeq" id="WP_190577689.1">
    <property type="nucleotide sequence ID" value="NZ_CAWPQU010000089.1"/>
</dbReference>
<comment type="caution">
    <text evidence="2">The sequence shown here is derived from an EMBL/GenBank/DDBJ whole genome shotgun (WGS) entry which is preliminary data.</text>
</comment>
<name>A0ABR8C7R2_9CYAN</name>
<evidence type="ECO:0000313" key="2">
    <source>
        <dbReference type="EMBL" id="MBD2316812.1"/>
    </source>
</evidence>
<dbReference type="Gene3D" id="3.40.50.1010">
    <property type="entry name" value="5'-nuclease"/>
    <property type="match status" value="1"/>
</dbReference>
<dbReference type="EMBL" id="JACJQY010000009">
    <property type="protein sequence ID" value="MBD2316812.1"/>
    <property type="molecule type" value="Genomic_DNA"/>
</dbReference>
<proteinExistence type="predicted"/>
<keyword evidence="3" id="KW-1185">Reference proteome</keyword>